<dbReference type="KEGG" id="pacr:FXN63_14415"/>
<dbReference type="GO" id="GO:0052621">
    <property type="term" value="F:diguanylate cyclase activity"/>
    <property type="evidence" value="ECO:0007669"/>
    <property type="project" value="UniProtKB-EC"/>
</dbReference>
<dbReference type="InterPro" id="IPR050469">
    <property type="entry name" value="Diguanylate_Cyclase"/>
</dbReference>
<feature type="transmembrane region" description="Helical" evidence="3">
    <location>
        <begin position="58"/>
        <end position="76"/>
    </location>
</feature>
<dbReference type="EC" id="2.7.7.65" evidence="1"/>
<dbReference type="NCBIfam" id="TIGR00254">
    <property type="entry name" value="GGDEF"/>
    <property type="match status" value="1"/>
</dbReference>
<dbReference type="Pfam" id="PF00990">
    <property type="entry name" value="GGDEF"/>
    <property type="match status" value="1"/>
</dbReference>
<dbReference type="EMBL" id="CP043046">
    <property type="protein sequence ID" value="QEI06895.1"/>
    <property type="molecule type" value="Genomic_DNA"/>
</dbReference>
<feature type="transmembrane region" description="Helical" evidence="3">
    <location>
        <begin position="110"/>
        <end position="129"/>
    </location>
</feature>
<proteinExistence type="predicted"/>
<evidence type="ECO:0000313" key="6">
    <source>
        <dbReference type="Proteomes" id="UP000325161"/>
    </source>
</evidence>
<dbReference type="PANTHER" id="PTHR45138">
    <property type="entry name" value="REGULATORY COMPONENTS OF SENSORY TRANSDUCTION SYSTEM"/>
    <property type="match status" value="1"/>
</dbReference>
<keyword evidence="3" id="KW-0472">Membrane</keyword>
<accession>A0A5C0AXL5</accession>
<dbReference type="SMART" id="SM00267">
    <property type="entry name" value="GGDEF"/>
    <property type="match status" value="1"/>
</dbReference>
<dbReference type="RefSeq" id="WP_148815942.1">
    <property type="nucleotide sequence ID" value="NZ_CP043046.1"/>
</dbReference>
<feature type="transmembrane region" description="Helical" evidence="3">
    <location>
        <begin position="83"/>
        <end position="104"/>
    </location>
</feature>
<dbReference type="SUPFAM" id="SSF55073">
    <property type="entry name" value="Nucleotide cyclase"/>
    <property type="match status" value="1"/>
</dbReference>
<dbReference type="FunFam" id="3.30.70.270:FF:000001">
    <property type="entry name" value="Diguanylate cyclase domain protein"/>
    <property type="match status" value="1"/>
</dbReference>
<feature type="domain" description="GGDEF" evidence="4">
    <location>
        <begin position="228"/>
        <end position="355"/>
    </location>
</feature>
<dbReference type="Gene3D" id="3.30.70.270">
    <property type="match status" value="1"/>
</dbReference>
<keyword evidence="3" id="KW-0812">Transmembrane</keyword>
<dbReference type="GO" id="GO:1902201">
    <property type="term" value="P:negative regulation of bacterial-type flagellum-dependent cell motility"/>
    <property type="evidence" value="ECO:0007669"/>
    <property type="project" value="TreeGrafter"/>
</dbReference>
<evidence type="ECO:0000256" key="2">
    <source>
        <dbReference type="ARBA" id="ARBA00034247"/>
    </source>
</evidence>
<evidence type="ECO:0000256" key="3">
    <source>
        <dbReference type="SAM" id="Phobius"/>
    </source>
</evidence>
<dbReference type="InterPro" id="IPR043128">
    <property type="entry name" value="Rev_trsase/Diguanyl_cyclase"/>
</dbReference>
<evidence type="ECO:0000256" key="1">
    <source>
        <dbReference type="ARBA" id="ARBA00012528"/>
    </source>
</evidence>
<protein>
    <recommendedName>
        <fullName evidence="1">diguanylate cyclase</fullName>
        <ecNumber evidence="1">2.7.7.65</ecNumber>
    </recommendedName>
</protein>
<reference evidence="5 6" key="1">
    <citation type="submission" date="2019-08" db="EMBL/GenBank/DDBJ databases">
        <title>Amphibian skin-associated Pigmentiphaga: genome sequence and occurrence across geography and hosts.</title>
        <authorList>
            <person name="Bletz M.C."/>
            <person name="Bunk B."/>
            <person name="Sproeer C."/>
            <person name="Biwer P."/>
            <person name="Reiter S."/>
            <person name="Rabemananjara F.C.E."/>
            <person name="Schulz S."/>
            <person name="Overmann J."/>
            <person name="Vences M."/>
        </authorList>
    </citation>
    <scope>NUCLEOTIDE SEQUENCE [LARGE SCALE GENOMIC DNA]</scope>
    <source>
        <strain evidence="5 6">Mada1488</strain>
    </source>
</reference>
<dbReference type="InterPro" id="IPR000160">
    <property type="entry name" value="GGDEF_dom"/>
</dbReference>
<dbReference type="AlphaFoldDB" id="A0A5C0AXL5"/>
<evidence type="ECO:0000259" key="4">
    <source>
        <dbReference type="PROSITE" id="PS50887"/>
    </source>
</evidence>
<evidence type="ECO:0000313" key="5">
    <source>
        <dbReference type="EMBL" id="QEI06895.1"/>
    </source>
</evidence>
<gene>
    <name evidence="5" type="ORF">FXN63_14415</name>
</gene>
<organism evidence="5 6">
    <name type="scientific">Pigmentiphaga aceris</name>
    <dbReference type="NCBI Taxonomy" id="1940612"/>
    <lineage>
        <taxon>Bacteria</taxon>
        <taxon>Pseudomonadati</taxon>
        <taxon>Pseudomonadota</taxon>
        <taxon>Betaproteobacteria</taxon>
        <taxon>Burkholderiales</taxon>
        <taxon>Alcaligenaceae</taxon>
        <taxon>Pigmentiphaga</taxon>
    </lineage>
</organism>
<dbReference type="GO" id="GO:0043709">
    <property type="term" value="P:cell adhesion involved in single-species biofilm formation"/>
    <property type="evidence" value="ECO:0007669"/>
    <property type="project" value="TreeGrafter"/>
</dbReference>
<feature type="transmembrane region" description="Helical" evidence="3">
    <location>
        <begin position="160"/>
        <end position="176"/>
    </location>
</feature>
<comment type="catalytic activity">
    <reaction evidence="2">
        <text>2 GTP = 3',3'-c-di-GMP + 2 diphosphate</text>
        <dbReference type="Rhea" id="RHEA:24898"/>
        <dbReference type="ChEBI" id="CHEBI:33019"/>
        <dbReference type="ChEBI" id="CHEBI:37565"/>
        <dbReference type="ChEBI" id="CHEBI:58805"/>
        <dbReference type="EC" id="2.7.7.65"/>
    </reaction>
</comment>
<dbReference type="CDD" id="cd01949">
    <property type="entry name" value="GGDEF"/>
    <property type="match status" value="1"/>
</dbReference>
<sequence length="355" mass="38897">MPHRKLLRDAIAVDREHAFRQQTLRRLQLTAVEMGVMAVVGSIVAILIRLLIPTPEYLGLRVALLPLTALFAYLIVKAPSVRAYGFACLATIATVTFNSYLGALGTDRPLMYFLPAALIIVLSTSFFWVTLAQWVAGSLVCYAFFLPFVVEHAANRTDTIFSLFFAGMALLAGSVSHKRIHDHQRYAFDQECRLADLSVTDALTGARSRAEFLQQAEIEAVIACETEAPLTLLYLDIDHFKRLNDGHGHAAGDAVLRGMASAVQQALRDGDVFGRLGGEEFCVLLPYQNEGEAKLLAERLRTLLAAVPRPDGTLTISAGIAGMREGESIMQTLHRADLAMLKAKQLGRDRVCVAD</sequence>
<keyword evidence="6" id="KW-1185">Reference proteome</keyword>
<dbReference type="PANTHER" id="PTHR45138:SF9">
    <property type="entry name" value="DIGUANYLATE CYCLASE DGCM-RELATED"/>
    <property type="match status" value="1"/>
</dbReference>
<dbReference type="GO" id="GO:0005886">
    <property type="term" value="C:plasma membrane"/>
    <property type="evidence" value="ECO:0007669"/>
    <property type="project" value="TreeGrafter"/>
</dbReference>
<dbReference type="OrthoDB" id="9813903at2"/>
<dbReference type="Proteomes" id="UP000325161">
    <property type="component" value="Chromosome"/>
</dbReference>
<feature type="transmembrane region" description="Helical" evidence="3">
    <location>
        <begin position="29"/>
        <end position="52"/>
    </location>
</feature>
<keyword evidence="3" id="KW-1133">Transmembrane helix</keyword>
<feature type="transmembrane region" description="Helical" evidence="3">
    <location>
        <begin position="134"/>
        <end position="154"/>
    </location>
</feature>
<dbReference type="PROSITE" id="PS50887">
    <property type="entry name" value="GGDEF"/>
    <property type="match status" value="1"/>
</dbReference>
<dbReference type="InterPro" id="IPR029787">
    <property type="entry name" value="Nucleotide_cyclase"/>
</dbReference>
<name>A0A5C0AXL5_9BURK</name>